<keyword evidence="2" id="KW-1185">Reference proteome</keyword>
<dbReference type="RefSeq" id="WP_281033021.1">
    <property type="nucleotide sequence ID" value="NZ_JBIAQY010000007.1"/>
</dbReference>
<name>A0ABW6S1Z5_9NOCA</name>
<evidence type="ECO:0000313" key="1">
    <source>
        <dbReference type="EMBL" id="MFF3570330.1"/>
    </source>
</evidence>
<protein>
    <submittedName>
        <fullName evidence="1">Uncharacterized protein</fullName>
    </submittedName>
</protein>
<accession>A0ABW6S1Z5</accession>
<dbReference type="Proteomes" id="UP001601992">
    <property type="component" value="Unassembled WGS sequence"/>
</dbReference>
<comment type="caution">
    <text evidence="1">The sequence shown here is derived from an EMBL/GenBank/DDBJ whole genome shotgun (WGS) entry which is preliminary data.</text>
</comment>
<sequence length="40" mass="3799">MNALAAAFDLPMWLGYINTGSAGIPLLSGSASGSAAAGSS</sequence>
<evidence type="ECO:0000313" key="2">
    <source>
        <dbReference type="Proteomes" id="UP001601992"/>
    </source>
</evidence>
<gene>
    <name evidence="1" type="ORF">ACFYXQ_21370</name>
</gene>
<reference evidence="1 2" key="1">
    <citation type="submission" date="2024-10" db="EMBL/GenBank/DDBJ databases">
        <title>The Natural Products Discovery Center: Release of the First 8490 Sequenced Strains for Exploring Actinobacteria Biosynthetic Diversity.</title>
        <authorList>
            <person name="Kalkreuter E."/>
            <person name="Kautsar S.A."/>
            <person name="Yang D."/>
            <person name="Bader C.D."/>
            <person name="Teijaro C.N."/>
            <person name="Fluegel L."/>
            <person name="Davis C.M."/>
            <person name="Simpson J.R."/>
            <person name="Lauterbach L."/>
            <person name="Steele A.D."/>
            <person name="Gui C."/>
            <person name="Meng S."/>
            <person name="Li G."/>
            <person name="Viehrig K."/>
            <person name="Ye F."/>
            <person name="Su P."/>
            <person name="Kiefer A.F."/>
            <person name="Nichols A."/>
            <person name="Cepeda A.J."/>
            <person name="Yan W."/>
            <person name="Fan B."/>
            <person name="Jiang Y."/>
            <person name="Adhikari A."/>
            <person name="Zheng C.-J."/>
            <person name="Schuster L."/>
            <person name="Cowan T.M."/>
            <person name="Smanski M.J."/>
            <person name="Chevrette M.G."/>
            <person name="De Carvalho L.P.S."/>
            <person name="Shen B."/>
        </authorList>
    </citation>
    <scope>NUCLEOTIDE SEQUENCE [LARGE SCALE GENOMIC DNA]</scope>
    <source>
        <strain evidence="1 2">NPDC002593</strain>
    </source>
</reference>
<dbReference type="EMBL" id="JBIAQY010000007">
    <property type="protein sequence ID" value="MFF3570330.1"/>
    <property type="molecule type" value="Genomic_DNA"/>
</dbReference>
<proteinExistence type="predicted"/>
<organism evidence="1 2">
    <name type="scientific">Nocardia jiangxiensis</name>
    <dbReference type="NCBI Taxonomy" id="282685"/>
    <lineage>
        <taxon>Bacteria</taxon>
        <taxon>Bacillati</taxon>
        <taxon>Actinomycetota</taxon>
        <taxon>Actinomycetes</taxon>
        <taxon>Mycobacteriales</taxon>
        <taxon>Nocardiaceae</taxon>
        <taxon>Nocardia</taxon>
    </lineage>
</organism>